<reference evidence="2 3" key="1">
    <citation type="submission" date="2017-11" db="EMBL/GenBank/DDBJ databases">
        <title>Animal gut microbial communities from fecal samples from Wisconsin, USA.</title>
        <authorList>
            <person name="Neumann A."/>
        </authorList>
    </citation>
    <scope>NUCLEOTIDE SEQUENCE [LARGE SCALE GENOMIC DNA]</scope>
    <source>
        <strain evidence="2 3">UWS3</strain>
    </source>
</reference>
<keyword evidence="3" id="KW-1185">Reference proteome</keyword>
<dbReference type="RefSeq" id="WP_241899481.1">
    <property type="nucleotide sequence ID" value="NZ_JAQXKX010000005.1"/>
</dbReference>
<protein>
    <submittedName>
        <fullName evidence="2">Tetratricopeptide repeat protein</fullName>
    </submittedName>
</protein>
<dbReference type="InterPro" id="IPR011990">
    <property type="entry name" value="TPR-like_helical_dom_sf"/>
</dbReference>
<comment type="caution">
    <text evidence="2">The sequence shown here is derived from an EMBL/GenBank/DDBJ whole genome shotgun (WGS) entry which is preliminary data.</text>
</comment>
<feature type="signal peptide" evidence="1">
    <location>
        <begin position="1"/>
        <end position="23"/>
    </location>
</feature>
<keyword evidence="1" id="KW-0732">Signal</keyword>
<feature type="chain" id="PRO_5014676746" evidence="1">
    <location>
        <begin position="24"/>
        <end position="316"/>
    </location>
</feature>
<evidence type="ECO:0000313" key="3">
    <source>
        <dbReference type="Proteomes" id="UP000231134"/>
    </source>
</evidence>
<accession>A0A2M9A6K1</accession>
<organism evidence="2 3">
    <name type="scientific">Hallerella succinigenes</name>
    <dbReference type="NCBI Taxonomy" id="1896222"/>
    <lineage>
        <taxon>Bacteria</taxon>
        <taxon>Pseudomonadati</taxon>
        <taxon>Fibrobacterota</taxon>
        <taxon>Fibrobacteria</taxon>
        <taxon>Fibrobacterales</taxon>
        <taxon>Fibrobacteraceae</taxon>
        <taxon>Hallerella</taxon>
    </lineage>
</organism>
<gene>
    <name evidence="2" type="ORF">BGX16_1310</name>
</gene>
<sequence>MLLHVGIKTVAFATLFGAAHAFAGSSLFALPGDLQSEAKRSVKLALNADYKTSYQVSEKIRAKNPGAACVLRNVVRLSEFDDVGDTLALEKAAKELSECTAEGAWDVLRAFELGYAQSALGSSLKGALGTRSAAKKFEDSEDKDAKAFYSIYAYYVDDGLSFLPFVSDDRDAYLKILEERSANSELFWALFATPLAWMYYDKQEYGKALKVVERAISKAPANPVFWQMKADMLYKQKKYAEAAKIYEKSAAEYLKRTGKSVRYFCAIGNLSRIYLDAGDKEKSKFYADKLLDPDYEKIEKWMPGSLVKDLEKKDLL</sequence>
<name>A0A2M9A6K1_9BACT</name>
<dbReference type="Gene3D" id="1.25.40.10">
    <property type="entry name" value="Tetratricopeptide repeat domain"/>
    <property type="match status" value="1"/>
</dbReference>
<dbReference type="Proteomes" id="UP000231134">
    <property type="component" value="Unassembled WGS sequence"/>
</dbReference>
<evidence type="ECO:0000313" key="2">
    <source>
        <dbReference type="EMBL" id="PJJ41346.1"/>
    </source>
</evidence>
<dbReference type="SUPFAM" id="SSF48452">
    <property type="entry name" value="TPR-like"/>
    <property type="match status" value="1"/>
</dbReference>
<dbReference type="AlphaFoldDB" id="A0A2M9A6K1"/>
<proteinExistence type="predicted"/>
<dbReference type="EMBL" id="PGEX01000001">
    <property type="protein sequence ID" value="PJJ41346.1"/>
    <property type="molecule type" value="Genomic_DNA"/>
</dbReference>
<evidence type="ECO:0000256" key="1">
    <source>
        <dbReference type="SAM" id="SignalP"/>
    </source>
</evidence>